<dbReference type="InterPro" id="IPR043917">
    <property type="entry name" value="DUF5753"/>
</dbReference>
<dbReference type="Pfam" id="PF13560">
    <property type="entry name" value="HTH_31"/>
    <property type="match status" value="1"/>
</dbReference>
<dbReference type="CDD" id="cd00093">
    <property type="entry name" value="HTH_XRE"/>
    <property type="match status" value="1"/>
</dbReference>
<keyword evidence="3" id="KW-1185">Reference proteome</keyword>
<proteinExistence type="predicted"/>
<dbReference type="SMART" id="SM00530">
    <property type="entry name" value="HTH_XRE"/>
    <property type="match status" value="1"/>
</dbReference>
<dbReference type="PROSITE" id="PS50943">
    <property type="entry name" value="HTH_CROC1"/>
    <property type="match status" value="1"/>
</dbReference>
<evidence type="ECO:0000259" key="1">
    <source>
        <dbReference type="PROSITE" id="PS50943"/>
    </source>
</evidence>
<evidence type="ECO:0000313" key="2">
    <source>
        <dbReference type="EMBL" id="GAA2433798.1"/>
    </source>
</evidence>
<sequence length="270" mass="30560">MVARDDLNPDRSIWHFIAVHLRRYREMHGLSGQALADKLDCDRSTVSRYESSTLKLPRKHAKIIDRLWQTDGMFMCLIGFAEQAADGDWLIGLAEYEKRATRIRLWELLLVPGLLQTEDYARAAIMRGVSEDPEETLRVRMARRAAVFDKPKPSRFTAFLNWTVLEQPVGSSEVMRGQLEHLIAMSELPTVSIRVVEKHAGAHPGHDGSFQIVTADGRDLAYLEAMTRGRILMDPYDLQDVAVRYDMVSDIAAPVGPSRALLEQALESCR</sequence>
<accession>A0ABP5WR08</accession>
<name>A0ABP5WR08_9ACTN</name>
<evidence type="ECO:0000313" key="3">
    <source>
        <dbReference type="Proteomes" id="UP001501231"/>
    </source>
</evidence>
<dbReference type="Pfam" id="PF19054">
    <property type="entry name" value="DUF5753"/>
    <property type="match status" value="1"/>
</dbReference>
<protein>
    <recommendedName>
        <fullName evidence="1">HTH cro/C1-type domain-containing protein</fullName>
    </recommendedName>
</protein>
<reference evidence="3" key="1">
    <citation type="journal article" date="2019" name="Int. J. Syst. Evol. Microbiol.">
        <title>The Global Catalogue of Microorganisms (GCM) 10K type strain sequencing project: providing services to taxonomists for standard genome sequencing and annotation.</title>
        <authorList>
            <consortium name="The Broad Institute Genomics Platform"/>
            <consortium name="The Broad Institute Genome Sequencing Center for Infectious Disease"/>
            <person name="Wu L."/>
            <person name="Ma J."/>
        </authorList>
    </citation>
    <scope>NUCLEOTIDE SEQUENCE [LARGE SCALE GENOMIC DNA]</scope>
    <source>
        <strain evidence="3">JCM 3325</strain>
    </source>
</reference>
<dbReference type="RefSeq" id="WP_344592718.1">
    <property type="nucleotide sequence ID" value="NZ_BAAARW010000020.1"/>
</dbReference>
<dbReference type="InterPro" id="IPR001387">
    <property type="entry name" value="Cro/C1-type_HTH"/>
</dbReference>
<dbReference type="SUPFAM" id="SSF47413">
    <property type="entry name" value="lambda repressor-like DNA-binding domains"/>
    <property type="match status" value="1"/>
</dbReference>
<dbReference type="EMBL" id="BAAARW010000020">
    <property type="protein sequence ID" value="GAA2433798.1"/>
    <property type="molecule type" value="Genomic_DNA"/>
</dbReference>
<dbReference type="Gene3D" id="1.10.260.40">
    <property type="entry name" value="lambda repressor-like DNA-binding domains"/>
    <property type="match status" value="1"/>
</dbReference>
<comment type="caution">
    <text evidence="2">The sequence shown here is derived from an EMBL/GenBank/DDBJ whole genome shotgun (WGS) entry which is preliminary data.</text>
</comment>
<gene>
    <name evidence="2" type="ORF">GCM10010191_55080</name>
</gene>
<feature type="domain" description="HTH cro/C1-type" evidence="1">
    <location>
        <begin position="21"/>
        <end position="51"/>
    </location>
</feature>
<dbReference type="InterPro" id="IPR010982">
    <property type="entry name" value="Lambda_DNA-bd_dom_sf"/>
</dbReference>
<organism evidence="2 3">
    <name type="scientific">Actinomadura vinacea</name>
    <dbReference type="NCBI Taxonomy" id="115336"/>
    <lineage>
        <taxon>Bacteria</taxon>
        <taxon>Bacillati</taxon>
        <taxon>Actinomycetota</taxon>
        <taxon>Actinomycetes</taxon>
        <taxon>Streptosporangiales</taxon>
        <taxon>Thermomonosporaceae</taxon>
        <taxon>Actinomadura</taxon>
    </lineage>
</organism>
<dbReference type="Proteomes" id="UP001501231">
    <property type="component" value="Unassembled WGS sequence"/>
</dbReference>